<dbReference type="GO" id="GO:0005634">
    <property type="term" value="C:nucleus"/>
    <property type="evidence" value="ECO:0007669"/>
    <property type="project" value="UniProtKB-SubCell"/>
</dbReference>
<feature type="compositionally biased region" description="Basic and acidic residues" evidence="7">
    <location>
        <begin position="146"/>
        <end position="159"/>
    </location>
</feature>
<keyword evidence="5" id="KW-0539">Nucleus</keyword>
<sequence>MIESLVANGASLETKTAFSQEKYMKKKEKKYTPRVFLRRPSAGSICEAYFVKDPLKICAVRAPLEKLVAARPVALSFKEETPAVLKGAEVQNGGIVPVGKDQVLPGVLEGQNVAQVQNGLEEGEVRVPPQEVAKTMAGESVPMENSKSHSMDVDHEEKSNATAVEGREEDGCEPLDKELNAAEVKERKGIKVPRPGNEASSSDIHRWASQGFSR</sequence>
<reference evidence="8 9" key="1">
    <citation type="submission" date="2024-09" db="EMBL/GenBank/DDBJ databases">
        <title>Chromosome-scale assembly of Riccia sorocarpa.</title>
        <authorList>
            <person name="Paukszto L."/>
        </authorList>
    </citation>
    <scope>NUCLEOTIDE SEQUENCE [LARGE SCALE GENOMIC DNA]</scope>
    <source>
        <strain evidence="8">LP-2024</strain>
        <tissue evidence="8">Aerial parts of the thallus</tissue>
    </source>
</reference>
<evidence type="ECO:0000256" key="3">
    <source>
        <dbReference type="ARBA" id="ARBA00021704"/>
    </source>
</evidence>
<dbReference type="Proteomes" id="UP001633002">
    <property type="component" value="Unassembled WGS sequence"/>
</dbReference>
<keyword evidence="9" id="KW-1185">Reference proteome</keyword>
<evidence type="ECO:0000313" key="8">
    <source>
        <dbReference type="EMBL" id="KAL3697644.1"/>
    </source>
</evidence>
<feature type="compositionally biased region" description="Basic and acidic residues" evidence="7">
    <location>
        <begin position="174"/>
        <end position="189"/>
    </location>
</feature>
<dbReference type="AlphaFoldDB" id="A0ABD3I3K7"/>
<evidence type="ECO:0000256" key="7">
    <source>
        <dbReference type="SAM" id="MobiDB-lite"/>
    </source>
</evidence>
<proteinExistence type="inferred from homology"/>
<feature type="region of interest" description="Disordered" evidence="7">
    <location>
        <begin position="137"/>
        <end position="214"/>
    </location>
</feature>
<evidence type="ECO:0000313" key="9">
    <source>
        <dbReference type="Proteomes" id="UP001633002"/>
    </source>
</evidence>
<dbReference type="InterPro" id="IPR017423">
    <property type="entry name" value="TRM6"/>
</dbReference>
<evidence type="ECO:0000256" key="5">
    <source>
        <dbReference type="ARBA" id="ARBA00023242"/>
    </source>
</evidence>
<accession>A0ABD3I3K7</accession>
<evidence type="ECO:0000256" key="6">
    <source>
        <dbReference type="ARBA" id="ARBA00032319"/>
    </source>
</evidence>
<organism evidence="8 9">
    <name type="scientific">Riccia sorocarpa</name>
    <dbReference type="NCBI Taxonomy" id="122646"/>
    <lineage>
        <taxon>Eukaryota</taxon>
        <taxon>Viridiplantae</taxon>
        <taxon>Streptophyta</taxon>
        <taxon>Embryophyta</taxon>
        <taxon>Marchantiophyta</taxon>
        <taxon>Marchantiopsida</taxon>
        <taxon>Marchantiidae</taxon>
        <taxon>Marchantiales</taxon>
        <taxon>Ricciaceae</taxon>
        <taxon>Riccia</taxon>
    </lineage>
</organism>
<evidence type="ECO:0000256" key="4">
    <source>
        <dbReference type="ARBA" id="ARBA00022694"/>
    </source>
</evidence>
<comment type="caution">
    <text evidence="8">The sequence shown here is derived from an EMBL/GenBank/DDBJ whole genome shotgun (WGS) entry which is preliminary data.</text>
</comment>
<protein>
    <recommendedName>
        <fullName evidence="3">tRNA (adenine(58)-N(1))-methyltransferase non-catalytic subunit TRM6</fullName>
    </recommendedName>
    <alternativeName>
        <fullName evidence="6">tRNA(m1A58)-methyltransferase subunit TRM6</fullName>
    </alternativeName>
</protein>
<dbReference type="PANTHER" id="PTHR12945:SF0">
    <property type="entry name" value="TRNA (ADENINE(58)-N(1))-METHYLTRANSFERASE NON-CATALYTIC SUBUNIT TRM6"/>
    <property type="match status" value="1"/>
</dbReference>
<dbReference type="Pfam" id="PF04189">
    <property type="entry name" value="Gcd10p"/>
    <property type="match status" value="1"/>
</dbReference>
<dbReference type="GO" id="GO:0008033">
    <property type="term" value="P:tRNA processing"/>
    <property type="evidence" value="ECO:0007669"/>
    <property type="project" value="UniProtKB-KW"/>
</dbReference>
<dbReference type="EMBL" id="JBJQOH010000002">
    <property type="protein sequence ID" value="KAL3697644.1"/>
    <property type="molecule type" value="Genomic_DNA"/>
</dbReference>
<keyword evidence="4" id="KW-0819">tRNA processing</keyword>
<name>A0ABD3I3K7_9MARC</name>
<gene>
    <name evidence="8" type="ORF">R1sor_011720</name>
</gene>
<evidence type="ECO:0000256" key="1">
    <source>
        <dbReference type="ARBA" id="ARBA00004123"/>
    </source>
</evidence>
<comment type="similarity">
    <text evidence="2">Belongs to the TRM6/GCD10 family.</text>
</comment>
<comment type="subcellular location">
    <subcellularLocation>
        <location evidence="1">Nucleus</location>
    </subcellularLocation>
</comment>
<evidence type="ECO:0000256" key="2">
    <source>
        <dbReference type="ARBA" id="ARBA00008320"/>
    </source>
</evidence>
<dbReference type="PANTHER" id="PTHR12945">
    <property type="entry name" value="TRANSLATION INITIATION FACTOR EIF3-RELATED"/>
    <property type="match status" value="1"/>
</dbReference>